<dbReference type="Proteomes" id="UP000199344">
    <property type="component" value="Unassembled WGS sequence"/>
</dbReference>
<name>A0A1G6WBJ8_9RHOB</name>
<reference evidence="2 3" key="1">
    <citation type="submission" date="2016-10" db="EMBL/GenBank/DDBJ databases">
        <authorList>
            <person name="de Groot N.N."/>
        </authorList>
    </citation>
    <scope>NUCLEOTIDE SEQUENCE [LARGE SCALE GENOMIC DNA]</scope>
    <source>
        <strain evidence="2 3">DSM 22220</strain>
    </source>
</reference>
<gene>
    <name evidence="2" type="ORF">SAMN05421538_10292</name>
</gene>
<feature type="region of interest" description="Disordered" evidence="1">
    <location>
        <begin position="1"/>
        <end position="24"/>
    </location>
</feature>
<evidence type="ECO:0000313" key="3">
    <source>
        <dbReference type="Proteomes" id="UP000199344"/>
    </source>
</evidence>
<evidence type="ECO:0000256" key="1">
    <source>
        <dbReference type="SAM" id="MobiDB-lite"/>
    </source>
</evidence>
<protein>
    <submittedName>
        <fullName evidence="2">Uncharacterized protein</fullName>
    </submittedName>
</protein>
<feature type="compositionally biased region" description="Basic and acidic residues" evidence="1">
    <location>
        <begin position="180"/>
        <end position="193"/>
    </location>
</feature>
<proteinExistence type="predicted"/>
<feature type="region of interest" description="Disordered" evidence="1">
    <location>
        <begin position="175"/>
        <end position="204"/>
    </location>
</feature>
<sequence>MRASGGEPGGNQPRHGPGQARGCHDLDRVGTDHARLNAMTRQSSARIFAGSGSALGLTRDLFPTEGSGRSFNCAAQVAIWCRREAGRGRRGSPGWLTFGRRHPAAGLTACAGPPATARPATSTGLTESTGPTAFAALTASAALTVPVGLTASTGPTYSARLTAFAPHTHAMPAPGSVACKADDKSDPVPRADPPRYSAATASSCVAPDRAARRISRYSPAAS</sequence>
<organism evidence="2 3">
    <name type="scientific">Paracoccus isoporae</name>
    <dbReference type="NCBI Taxonomy" id="591205"/>
    <lineage>
        <taxon>Bacteria</taxon>
        <taxon>Pseudomonadati</taxon>
        <taxon>Pseudomonadota</taxon>
        <taxon>Alphaproteobacteria</taxon>
        <taxon>Rhodobacterales</taxon>
        <taxon>Paracoccaceae</taxon>
        <taxon>Paracoccus</taxon>
    </lineage>
</organism>
<keyword evidence="3" id="KW-1185">Reference proteome</keyword>
<dbReference type="AlphaFoldDB" id="A0A1G6WBJ8"/>
<dbReference type="STRING" id="591205.SAMN05421538_10292"/>
<evidence type="ECO:0000313" key="2">
    <source>
        <dbReference type="EMBL" id="SDD63320.1"/>
    </source>
</evidence>
<accession>A0A1G6WBJ8</accession>
<dbReference type="EMBL" id="FNAH01000002">
    <property type="protein sequence ID" value="SDD63320.1"/>
    <property type="molecule type" value="Genomic_DNA"/>
</dbReference>